<dbReference type="AlphaFoldDB" id="A0AAV4BDC9"/>
<accession>A0AAV4BDC9</accession>
<organism evidence="1 2">
    <name type="scientific">Plakobranchus ocellatus</name>
    <dbReference type="NCBI Taxonomy" id="259542"/>
    <lineage>
        <taxon>Eukaryota</taxon>
        <taxon>Metazoa</taxon>
        <taxon>Spiralia</taxon>
        <taxon>Lophotrochozoa</taxon>
        <taxon>Mollusca</taxon>
        <taxon>Gastropoda</taxon>
        <taxon>Heterobranchia</taxon>
        <taxon>Euthyneura</taxon>
        <taxon>Panpulmonata</taxon>
        <taxon>Sacoglossa</taxon>
        <taxon>Placobranchoidea</taxon>
        <taxon>Plakobranchidae</taxon>
        <taxon>Plakobranchus</taxon>
    </lineage>
</organism>
<reference evidence="1 2" key="1">
    <citation type="journal article" date="2021" name="Elife">
        <title>Chloroplast acquisition without the gene transfer in kleptoplastic sea slugs, Plakobranchus ocellatus.</title>
        <authorList>
            <person name="Maeda T."/>
            <person name="Takahashi S."/>
            <person name="Yoshida T."/>
            <person name="Shimamura S."/>
            <person name="Takaki Y."/>
            <person name="Nagai Y."/>
            <person name="Toyoda A."/>
            <person name="Suzuki Y."/>
            <person name="Arimoto A."/>
            <person name="Ishii H."/>
            <person name="Satoh N."/>
            <person name="Nishiyama T."/>
            <person name="Hasebe M."/>
            <person name="Maruyama T."/>
            <person name="Minagawa J."/>
            <person name="Obokata J."/>
            <person name="Shigenobu S."/>
        </authorList>
    </citation>
    <scope>NUCLEOTIDE SEQUENCE [LARGE SCALE GENOMIC DNA]</scope>
</reference>
<name>A0AAV4BDC9_9GAST</name>
<gene>
    <name evidence="1" type="ORF">PoB_004331400</name>
</gene>
<protein>
    <submittedName>
        <fullName evidence="1">Uncharacterized protein</fullName>
    </submittedName>
</protein>
<comment type="caution">
    <text evidence="1">The sequence shown here is derived from an EMBL/GenBank/DDBJ whole genome shotgun (WGS) entry which is preliminary data.</text>
</comment>
<keyword evidence="2" id="KW-1185">Reference proteome</keyword>
<evidence type="ECO:0000313" key="2">
    <source>
        <dbReference type="Proteomes" id="UP000735302"/>
    </source>
</evidence>
<sequence>MTNSLYAMPATAFTLSDIFYLNVQTFKSSGGNTLVGRQKPPHPGTPQFKRRVALSDWVSLKAWDVDGFGYRNFTMPPFFRGHMTQMTQWSENVDKIAKTGCKPRSLLVRSETPSKRKRAHQWAVNWDTEGVNKLHEVLRN</sequence>
<dbReference type="Proteomes" id="UP000735302">
    <property type="component" value="Unassembled WGS sequence"/>
</dbReference>
<proteinExistence type="predicted"/>
<dbReference type="EMBL" id="BLXT01004718">
    <property type="protein sequence ID" value="GFO16809.1"/>
    <property type="molecule type" value="Genomic_DNA"/>
</dbReference>
<evidence type="ECO:0000313" key="1">
    <source>
        <dbReference type="EMBL" id="GFO16809.1"/>
    </source>
</evidence>